<evidence type="ECO:0000313" key="3">
    <source>
        <dbReference type="Proteomes" id="UP000245535"/>
    </source>
</evidence>
<keyword evidence="3" id="KW-1185">Reference proteome</keyword>
<organism evidence="2 3">
    <name type="scientific">Sediminitomix flava</name>
    <dbReference type="NCBI Taxonomy" id="379075"/>
    <lineage>
        <taxon>Bacteria</taxon>
        <taxon>Pseudomonadati</taxon>
        <taxon>Bacteroidota</taxon>
        <taxon>Cytophagia</taxon>
        <taxon>Cytophagales</taxon>
        <taxon>Flammeovirgaceae</taxon>
        <taxon>Sediminitomix</taxon>
    </lineage>
</organism>
<comment type="caution">
    <text evidence="2">The sequence shown here is derived from an EMBL/GenBank/DDBJ whole genome shotgun (WGS) entry which is preliminary data.</text>
</comment>
<dbReference type="Proteomes" id="UP000245535">
    <property type="component" value="Unassembled WGS sequence"/>
</dbReference>
<dbReference type="SUPFAM" id="SSF51182">
    <property type="entry name" value="RmlC-like cupins"/>
    <property type="match status" value="1"/>
</dbReference>
<proteinExistence type="predicted"/>
<dbReference type="InterPro" id="IPR014710">
    <property type="entry name" value="RmlC-like_jellyroll"/>
</dbReference>
<dbReference type="AlphaFoldDB" id="A0A315Z6H4"/>
<dbReference type="Gene3D" id="2.60.120.10">
    <property type="entry name" value="Jelly Rolls"/>
    <property type="match status" value="1"/>
</dbReference>
<name>A0A315Z6H4_SEDFL</name>
<evidence type="ECO:0000256" key="1">
    <source>
        <dbReference type="SAM" id="SignalP"/>
    </source>
</evidence>
<protein>
    <submittedName>
        <fullName evidence="2">Uncharacterized protein DUF4437</fullName>
    </submittedName>
</protein>
<sequence length="282" mass="31431">MRPFLLILSTSLFLACTNSNSQNTFDRKNTDTEYQLILTSDVKFDKLNPARGDQSPLAGTLWGDRNGKEATGFLFRPVDGFQSPPHIHNVTYKGIVINGLVHNDDPKAENMWLPSGSFWTQPKGAVHITSAKGSNTMAYIEIEEGPYLVMPTEEHFDSGEEPINVDQSNMVWLDAADIKWIDQSDAKVAFLWGEPSSTEFNGRLIKLPVNFKGKIISKSPDFRAVVIKGTPQYQTPKSEQPTTLEEGSYFSALGHSEHQLSTTDESILYVRSKGSMEIISIK</sequence>
<gene>
    <name evidence="2" type="ORF">BC781_106213</name>
</gene>
<dbReference type="RefSeq" id="WP_109621238.1">
    <property type="nucleotide sequence ID" value="NZ_QGDO01000006.1"/>
</dbReference>
<dbReference type="OrthoDB" id="291085at2"/>
<feature type="signal peptide" evidence="1">
    <location>
        <begin position="1"/>
        <end position="21"/>
    </location>
</feature>
<reference evidence="2 3" key="1">
    <citation type="submission" date="2018-03" db="EMBL/GenBank/DDBJ databases">
        <title>Genomic Encyclopedia of Archaeal and Bacterial Type Strains, Phase II (KMG-II): from individual species to whole genera.</title>
        <authorList>
            <person name="Goeker M."/>
        </authorList>
    </citation>
    <scope>NUCLEOTIDE SEQUENCE [LARGE SCALE GENOMIC DNA]</scope>
    <source>
        <strain evidence="2 3">DSM 28229</strain>
    </source>
</reference>
<dbReference type="PROSITE" id="PS51257">
    <property type="entry name" value="PROKAR_LIPOPROTEIN"/>
    <property type="match status" value="1"/>
</dbReference>
<evidence type="ECO:0000313" key="2">
    <source>
        <dbReference type="EMBL" id="PWJ39312.1"/>
    </source>
</evidence>
<dbReference type="EMBL" id="QGDO01000006">
    <property type="protein sequence ID" value="PWJ39312.1"/>
    <property type="molecule type" value="Genomic_DNA"/>
</dbReference>
<dbReference type="CDD" id="cd06989">
    <property type="entry name" value="cupin_DRT102"/>
    <property type="match status" value="1"/>
</dbReference>
<dbReference type="InterPro" id="IPR028013">
    <property type="entry name" value="DUF4437"/>
</dbReference>
<dbReference type="InterPro" id="IPR011051">
    <property type="entry name" value="RmlC_Cupin_sf"/>
</dbReference>
<keyword evidence="1" id="KW-0732">Signal</keyword>
<dbReference type="Pfam" id="PF14499">
    <property type="entry name" value="DUF4437"/>
    <property type="match status" value="1"/>
</dbReference>
<accession>A0A315Z6H4</accession>
<feature type="chain" id="PRO_5016343543" evidence="1">
    <location>
        <begin position="22"/>
        <end position="282"/>
    </location>
</feature>